<dbReference type="Proteomes" id="UP000002011">
    <property type="component" value="Chromosome"/>
</dbReference>
<dbReference type="eggNOG" id="ENOG5032SCT">
    <property type="taxonomic scope" value="Bacteria"/>
</dbReference>
<accession>C6VZM9</accession>
<keyword evidence="2" id="KW-1185">Reference proteome</keyword>
<evidence type="ECO:0000313" key="2">
    <source>
        <dbReference type="Proteomes" id="UP000002011"/>
    </source>
</evidence>
<sequence>MINSSNLLALAVQNNADWCSVVCESHGAASIWEPTVWHCSGQPPMFYPDIISLSPACDLQTIAGKIEDMERNISIKDAYDSLDLPSLGFNRLFRAHWLVAPPVTSGPLAFRFVSTDDELSRWQRAWNNGSDHNIFRTGLLKNPDVRFVAIYRQGELSSGAIINRTGPVAGITNFFCNAQDFGSSYLTCIAAARSVWPVSEVVTYEREQNLDDFKAIGMKELGALSVYLRRIATARRQSTGRNICPAR</sequence>
<dbReference type="OrthoDB" id="153065at2"/>
<dbReference type="KEGG" id="dfe:Dfer_2286"/>
<reference evidence="1 2" key="1">
    <citation type="journal article" date="2009" name="Stand. Genomic Sci.">
        <title>Complete genome sequence of Dyadobacter fermentans type strain (NS114).</title>
        <authorList>
            <person name="Lang E."/>
            <person name="Lapidus A."/>
            <person name="Chertkov O."/>
            <person name="Brettin T."/>
            <person name="Detter J.C."/>
            <person name="Han C."/>
            <person name="Copeland A."/>
            <person name="Glavina Del Rio T."/>
            <person name="Nolan M."/>
            <person name="Chen F."/>
            <person name="Lucas S."/>
            <person name="Tice H."/>
            <person name="Cheng J.F."/>
            <person name="Land M."/>
            <person name="Hauser L."/>
            <person name="Chang Y.J."/>
            <person name="Jeffries C.D."/>
            <person name="Kopitz M."/>
            <person name="Bruce D."/>
            <person name="Goodwin L."/>
            <person name="Pitluck S."/>
            <person name="Ovchinnikova G."/>
            <person name="Pati A."/>
            <person name="Ivanova N."/>
            <person name="Mavrommatis K."/>
            <person name="Chen A."/>
            <person name="Palaniappan K."/>
            <person name="Chain P."/>
            <person name="Bristow J."/>
            <person name="Eisen J.A."/>
            <person name="Markowitz V."/>
            <person name="Hugenholtz P."/>
            <person name="Goker M."/>
            <person name="Rohde M."/>
            <person name="Kyrpides N.C."/>
            <person name="Klenk H.P."/>
        </authorList>
    </citation>
    <scope>NUCLEOTIDE SEQUENCE [LARGE SCALE GENOMIC DNA]</scope>
    <source>
        <strain evidence="2">ATCC 700827 / DSM 18053 / CIP 107007 / KCTC 52180 / NS114</strain>
    </source>
</reference>
<dbReference type="HOGENOM" id="CLU_078512_0_0_10"/>
<gene>
    <name evidence="1" type="ordered locus">Dfer_2286</name>
</gene>
<name>C6VZM9_DYAFD</name>
<dbReference type="AlphaFoldDB" id="C6VZM9"/>
<dbReference type="STRING" id="471854.Dfer_2286"/>
<evidence type="ECO:0000313" key="1">
    <source>
        <dbReference type="EMBL" id="ACT93507.1"/>
    </source>
</evidence>
<proteinExistence type="predicted"/>
<dbReference type="RefSeq" id="WP_015811759.1">
    <property type="nucleotide sequence ID" value="NC_013037.1"/>
</dbReference>
<evidence type="ECO:0008006" key="3">
    <source>
        <dbReference type="Google" id="ProtNLM"/>
    </source>
</evidence>
<protein>
    <recommendedName>
        <fullName evidence="3">N-acetyltransferase domain-containing protein</fullName>
    </recommendedName>
</protein>
<dbReference type="EMBL" id="CP001619">
    <property type="protein sequence ID" value="ACT93507.1"/>
    <property type="molecule type" value="Genomic_DNA"/>
</dbReference>
<organism evidence="1 2">
    <name type="scientific">Dyadobacter fermentans (strain ATCC 700827 / DSM 18053 / CIP 107007 / KCTC 52180 / NS114)</name>
    <dbReference type="NCBI Taxonomy" id="471854"/>
    <lineage>
        <taxon>Bacteria</taxon>
        <taxon>Pseudomonadati</taxon>
        <taxon>Bacteroidota</taxon>
        <taxon>Cytophagia</taxon>
        <taxon>Cytophagales</taxon>
        <taxon>Spirosomataceae</taxon>
        <taxon>Dyadobacter</taxon>
    </lineage>
</organism>